<dbReference type="SUPFAM" id="SSF53955">
    <property type="entry name" value="Lysozyme-like"/>
    <property type="match status" value="1"/>
</dbReference>
<dbReference type="Proteomes" id="UP000199013">
    <property type="component" value="Unassembled WGS sequence"/>
</dbReference>
<feature type="domain" description="Transglycosylase SLT" evidence="1">
    <location>
        <begin position="15"/>
        <end position="66"/>
    </location>
</feature>
<accession>A0A1C3NVN6</accession>
<dbReference type="EMBL" id="FLUV01000591">
    <property type="protein sequence ID" value="SBW19551.1"/>
    <property type="molecule type" value="Genomic_DNA"/>
</dbReference>
<keyword evidence="3" id="KW-1185">Reference proteome</keyword>
<dbReference type="InterPro" id="IPR008258">
    <property type="entry name" value="Transglycosylase_SLT_dom_1"/>
</dbReference>
<dbReference type="Pfam" id="PF01464">
    <property type="entry name" value="SLT"/>
    <property type="match status" value="1"/>
</dbReference>
<dbReference type="Gene3D" id="1.10.530.10">
    <property type="match status" value="1"/>
</dbReference>
<proteinExistence type="predicted"/>
<dbReference type="AlphaFoldDB" id="A0A1C3NVN6"/>
<dbReference type="InterPro" id="IPR023346">
    <property type="entry name" value="Lysozyme-like_dom_sf"/>
</dbReference>
<organism evidence="2 3">
    <name type="scientific">Candidatus Protofrankia californiensis</name>
    <dbReference type="NCBI Taxonomy" id="1839754"/>
    <lineage>
        <taxon>Bacteria</taxon>
        <taxon>Bacillati</taxon>
        <taxon>Actinomycetota</taxon>
        <taxon>Actinomycetes</taxon>
        <taxon>Frankiales</taxon>
        <taxon>Frankiaceae</taxon>
        <taxon>Protofrankia</taxon>
    </lineage>
</organism>
<evidence type="ECO:0000313" key="3">
    <source>
        <dbReference type="Proteomes" id="UP000199013"/>
    </source>
</evidence>
<gene>
    <name evidence="2" type="ORF">FDG2_1433</name>
</gene>
<name>A0A1C3NVN6_9ACTN</name>
<protein>
    <recommendedName>
        <fullName evidence="1">Transglycosylase SLT domain-containing protein</fullName>
    </recommendedName>
</protein>
<evidence type="ECO:0000313" key="2">
    <source>
        <dbReference type="EMBL" id="SBW19551.1"/>
    </source>
</evidence>
<sequence length="88" mass="8913">MPGTWRSWATDADGNGVASPWEPADAITAQGRLMCALADRYDGRVDLALAAYNAGPGAVDAAGGVPAIAETRNYVRAITASTAGFTGA</sequence>
<dbReference type="CDD" id="cd00254">
    <property type="entry name" value="LT-like"/>
    <property type="match status" value="1"/>
</dbReference>
<evidence type="ECO:0000259" key="1">
    <source>
        <dbReference type="Pfam" id="PF01464"/>
    </source>
</evidence>
<reference evidence="3" key="1">
    <citation type="submission" date="2016-02" db="EMBL/GenBank/DDBJ databases">
        <authorList>
            <person name="Wibberg D."/>
        </authorList>
    </citation>
    <scope>NUCLEOTIDE SEQUENCE [LARGE SCALE GENOMIC DNA]</scope>
</reference>